<keyword evidence="1" id="KW-0732">Signal</keyword>
<dbReference type="InterPro" id="IPR011250">
    <property type="entry name" value="OMP/PagP_B-barrel"/>
</dbReference>
<feature type="chain" id="PRO_5024277909" evidence="1">
    <location>
        <begin position="20"/>
        <end position="205"/>
    </location>
</feature>
<evidence type="ECO:0000313" key="3">
    <source>
        <dbReference type="EMBL" id="QES87199.1"/>
    </source>
</evidence>
<dbReference type="OrthoDB" id="947434at2"/>
<dbReference type="KEGG" id="arac:E0W69_000470"/>
<dbReference type="EMBL" id="CP044016">
    <property type="protein sequence ID" value="QES87199.1"/>
    <property type="molecule type" value="Genomic_DNA"/>
</dbReference>
<dbReference type="AlphaFoldDB" id="A0A5P2FZF5"/>
<sequence>MKKAILAFLFAGGLLGASAQSQHGGVSYGFNAGMSLFNVTNNDGGKSITGFSGGVYVSLPISKQVYIQPELNYQMQGTKATDISNGGSSYDVKYKMNYLNLPVLVKYNLPETNFSIYAGPQLGYLTDSKIDASGYGSYSARDIMNKVDFAGVYGLEYYFPINKVNAFTINARYSTGFTKILKSDYTSDDSNGKHKGFTFTVGLRF</sequence>
<keyword evidence="4" id="KW-1185">Reference proteome</keyword>
<proteinExistence type="predicted"/>
<dbReference type="Proteomes" id="UP000292424">
    <property type="component" value="Chromosome"/>
</dbReference>
<dbReference type="InterPro" id="IPR025665">
    <property type="entry name" value="Beta-barrel_OMP_2"/>
</dbReference>
<organism evidence="3 4">
    <name type="scientific">Rhizosphaericola mali</name>
    <dbReference type="NCBI Taxonomy" id="2545455"/>
    <lineage>
        <taxon>Bacteria</taxon>
        <taxon>Pseudomonadati</taxon>
        <taxon>Bacteroidota</taxon>
        <taxon>Chitinophagia</taxon>
        <taxon>Chitinophagales</taxon>
        <taxon>Chitinophagaceae</taxon>
        <taxon>Rhizosphaericola</taxon>
    </lineage>
</organism>
<name>A0A5P2FZF5_9BACT</name>
<feature type="signal peptide" evidence="1">
    <location>
        <begin position="1"/>
        <end position="19"/>
    </location>
</feature>
<dbReference type="RefSeq" id="WP_131328077.1">
    <property type="nucleotide sequence ID" value="NZ_CP044016.1"/>
</dbReference>
<feature type="domain" description="Outer membrane protein beta-barrel" evidence="2">
    <location>
        <begin position="19"/>
        <end position="181"/>
    </location>
</feature>
<protein>
    <submittedName>
        <fullName evidence="3">PorT family protein</fullName>
    </submittedName>
</protein>
<dbReference type="Pfam" id="PF13568">
    <property type="entry name" value="OMP_b-brl_2"/>
    <property type="match status" value="1"/>
</dbReference>
<evidence type="ECO:0000259" key="2">
    <source>
        <dbReference type="Pfam" id="PF13568"/>
    </source>
</evidence>
<evidence type="ECO:0000313" key="4">
    <source>
        <dbReference type="Proteomes" id="UP000292424"/>
    </source>
</evidence>
<reference evidence="3 4" key="1">
    <citation type="submission" date="2019-09" db="EMBL/GenBank/DDBJ databases">
        <title>Complete genome sequence of Arachidicoccus sp. B3-10 isolated from apple orchard soil.</title>
        <authorList>
            <person name="Kim H.S."/>
            <person name="Han K.-I."/>
            <person name="Suh M.K."/>
            <person name="Lee K.C."/>
            <person name="Eom M.K."/>
            <person name="Kim J.-S."/>
            <person name="Kang S.W."/>
            <person name="Sin Y."/>
            <person name="Lee J.-S."/>
        </authorList>
    </citation>
    <scope>NUCLEOTIDE SEQUENCE [LARGE SCALE GENOMIC DNA]</scope>
    <source>
        <strain evidence="3 4">B3-10</strain>
    </source>
</reference>
<evidence type="ECO:0000256" key="1">
    <source>
        <dbReference type="SAM" id="SignalP"/>
    </source>
</evidence>
<accession>A0A5P2FZF5</accession>
<gene>
    <name evidence="3" type="ORF">E0W69_000470</name>
</gene>
<dbReference type="SUPFAM" id="SSF56925">
    <property type="entry name" value="OMPA-like"/>
    <property type="match status" value="1"/>
</dbReference>